<accession>A0ABY0HEM2</accession>
<feature type="region of interest" description="Disordered" evidence="1">
    <location>
        <begin position="1"/>
        <end position="28"/>
    </location>
</feature>
<sequence>MAPGVVSQITEDDLFSGPPRQSSVPSLNELRTMSGRGSATMTPALVMPSTIDTGDQTFPSAPVVDFISTIFNTQAKLAGLSQAVAEYLAWAKSSPNEAGNAELLEILEGRVMEMHHLASTKHWAAFKHMTASIERSDFYLTLKRLETDLTVQTIRSSKFFHENYDIKASLAEQEIDLND</sequence>
<protein>
    <submittedName>
        <fullName evidence="2">Uncharacterized protein</fullName>
    </submittedName>
</protein>
<dbReference type="EMBL" id="QJNS01000037">
    <property type="protein sequence ID" value="RYO91712.1"/>
    <property type="molecule type" value="Genomic_DNA"/>
</dbReference>
<comment type="caution">
    <text evidence="2">The sequence shown here is derived from an EMBL/GenBank/DDBJ whole genome shotgun (WGS) entry which is preliminary data.</text>
</comment>
<evidence type="ECO:0000313" key="2">
    <source>
        <dbReference type="EMBL" id="RYO91712.1"/>
    </source>
</evidence>
<reference evidence="2 3" key="1">
    <citation type="submission" date="2018-06" db="EMBL/GenBank/DDBJ databases">
        <title>Complete Genomes of Monosporascus.</title>
        <authorList>
            <person name="Robinson A.J."/>
            <person name="Natvig D.O."/>
        </authorList>
    </citation>
    <scope>NUCLEOTIDE SEQUENCE [LARGE SCALE GENOMIC DNA]</scope>
    <source>
        <strain evidence="2 3">CBS 609.92</strain>
    </source>
</reference>
<name>A0ABY0HEM2_9PEZI</name>
<dbReference type="Proteomes" id="UP000294003">
    <property type="component" value="Unassembled WGS sequence"/>
</dbReference>
<evidence type="ECO:0000313" key="3">
    <source>
        <dbReference type="Proteomes" id="UP000294003"/>
    </source>
</evidence>
<organism evidence="2 3">
    <name type="scientific">Monosporascus cannonballus</name>
    <dbReference type="NCBI Taxonomy" id="155416"/>
    <lineage>
        <taxon>Eukaryota</taxon>
        <taxon>Fungi</taxon>
        <taxon>Dikarya</taxon>
        <taxon>Ascomycota</taxon>
        <taxon>Pezizomycotina</taxon>
        <taxon>Sordariomycetes</taxon>
        <taxon>Xylariomycetidae</taxon>
        <taxon>Xylariales</taxon>
        <taxon>Xylariales incertae sedis</taxon>
        <taxon>Monosporascus</taxon>
    </lineage>
</organism>
<evidence type="ECO:0000256" key="1">
    <source>
        <dbReference type="SAM" id="MobiDB-lite"/>
    </source>
</evidence>
<gene>
    <name evidence="2" type="ORF">DL762_002041</name>
</gene>
<feature type="compositionally biased region" description="Polar residues" evidence="1">
    <location>
        <begin position="19"/>
        <end position="28"/>
    </location>
</feature>
<keyword evidence="3" id="KW-1185">Reference proteome</keyword>
<proteinExistence type="predicted"/>